<protein>
    <submittedName>
        <fullName evidence="2">Uncharacterized protein</fullName>
    </submittedName>
</protein>
<feature type="region of interest" description="Disordered" evidence="1">
    <location>
        <begin position="1"/>
        <end position="29"/>
    </location>
</feature>
<comment type="caution">
    <text evidence="2">The sequence shown here is derived from an EMBL/GenBank/DDBJ whole genome shotgun (WGS) entry which is preliminary data.</text>
</comment>
<accession>A0ABW4GXX4</accession>
<evidence type="ECO:0000313" key="2">
    <source>
        <dbReference type="EMBL" id="MFD1547701.1"/>
    </source>
</evidence>
<evidence type="ECO:0000313" key="3">
    <source>
        <dbReference type="Proteomes" id="UP001597097"/>
    </source>
</evidence>
<dbReference type="RefSeq" id="WP_219539155.1">
    <property type="nucleotide sequence ID" value="NZ_JAHKRM010000054.1"/>
</dbReference>
<gene>
    <name evidence="2" type="ORF">ACFSJ0_62485</name>
</gene>
<reference evidence="3" key="1">
    <citation type="journal article" date="2019" name="Int. J. Syst. Evol. Microbiol.">
        <title>The Global Catalogue of Microorganisms (GCM) 10K type strain sequencing project: providing services to taxonomists for standard genome sequencing and annotation.</title>
        <authorList>
            <consortium name="The Broad Institute Genomics Platform"/>
            <consortium name="The Broad Institute Genome Sequencing Center for Infectious Disease"/>
            <person name="Wu L."/>
            <person name="Ma J."/>
        </authorList>
    </citation>
    <scope>NUCLEOTIDE SEQUENCE [LARGE SCALE GENOMIC DNA]</scope>
    <source>
        <strain evidence="3">CGMCC 1.15399</strain>
    </source>
</reference>
<dbReference type="Proteomes" id="UP001597097">
    <property type="component" value="Unassembled WGS sequence"/>
</dbReference>
<proteinExistence type="predicted"/>
<keyword evidence="3" id="KW-1185">Reference proteome</keyword>
<dbReference type="EMBL" id="JBHUCM010000082">
    <property type="protein sequence ID" value="MFD1547701.1"/>
    <property type="molecule type" value="Genomic_DNA"/>
</dbReference>
<evidence type="ECO:0000256" key="1">
    <source>
        <dbReference type="SAM" id="MobiDB-lite"/>
    </source>
</evidence>
<organism evidence="2 3">
    <name type="scientific">Nonomuraea guangzhouensis</name>
    <dbReference type="NCBI Taxonomy" id="1291555"/>
    <lineage>
        <taxon>Bacteria</taxon>
        <taxon>Bacillati</taxon>
        <taxon>Actinomycetota</taxon>
        <taxon>Actinomycetes</taxon>
        <taxon>Streptosporangiales</taxon>
        <taxon>Streptosporangiaceae</taxon>
        <taxon>Nonomuraea</taxon>
    </lineage>
</organism>
<sequence length="144" mass="15611">MQPPDNKKNGPQGRTPEARTEKNKAAQPVEALSSATVQAGGAEFSTSEQTALLALFADNPLGVAARVIPRSRSAFADLWAPDAPAGRRTMWTLVFRCPLCHCHHIGRAESIEAARGKRRAGCGRIVRIRIRRVYDARPVQAVSA</sequence>
<name>A0ABW4GXX4_9ACTN</name>